<gene>
    <name evidence="1" type="ORF">LCGC14_3097040</name>
</gene>
<name>A0A0F8W9B9_9ZZZZ</name>
<protein>
    <submittedName>
        <fullName evidence="1">Uncharacterized protein</fullName>
    </submittedName>
</protein>
<comment type="caution">
    <text evidence="1">The sequence shown here is derived from an EMBL/GenBank/DDBJ whole genome shotgun (WGS) entry which is preliminary data.</text>
</comment>
<proteinExistence type="predicted"/>
<accession>A0A0F8W9B9</accession>
<reference evidence="1" key="1">
    <citation type="journal article" date="2015" name="Nature">
        <title>Complex archaea that bridge the gap between prokaryotes and eukaryotes.</title>
        <authorList>
            <person name="Spang A."/>
            <person name="Saw J.H."/>
            <person name="Jorgensen S.L."/>
            <person name="Zaremba-Niedzwiedzka K."/>
            <person name="Martijn J."/>
            <person name="Lind A.E."/>
            <person name="van Eijk R."/>
            <person name="Schleper C."/>
            <person name="Guy L."/>
            <person name="Ettema T.J."/>
        </authorList>
    </citation>
    <scope>NUCLEOTIDE SEQUENCE</scope>
</reference>
<evidence type="ECO:0000313" key="1">
    <source>
        <dbReference type="EMBL" id="KKK53213.1"/>
    </source>
</evidence>
<dbReference type="EMBL" id="LAZR01066619">
    <property type="protein sequence ID" value="KKK53213.1"/>
    <property type="molecule type" value="Genomic_DNA"/>
</dbReference>
<organism evidence="1">
    <name type="scientific">marine sediment metagenome</name>
    <dbReference type="NCBI Taxonomy" id="412755"/>
    <lineage>
        <taxon>unclassified sequences</taxon>
        <taxon>metagenomes</taxon>
        <taxon>ecological metagenomes</taxon>
    </lineage>
</organism>
<dbReference type="AlphaFoldDB" id="A0A0F8W9B9"/>
<sequence>MRSCFARLWFSVAMAWQVVFCRGVLTIHVPPHIQEIEIHHGTDTIYVEPYFLTNSDTPSHLGVAR</sequence>